<protein>
    <submittedName>
        <fullName evidence="1">Uncharacterized protein</fullName>
    </submittedName>
</protein>
<gene>
    <name evidence="1" type="ORF">MBLL_04719</name>
</gene>
<evidence type="ECO:0000313" key="1">
    <source>
        <dbReference type="EMBL" id="CAA2145592.1"/>
    </source>
</evidence>
<sequence>MSTMPSLDGARFAKVRALHDSTTSPGEKTAAASRMEALAKSAGMTVKQAKSKLDKAARSAKSGGSKTQAQATADAFNDFFNRPEQRAETARRHAEQQIQRAQILAEFGSIEAVYAETDREAALREACKPITIPDLRPGWEDDYTLDGWKLLDSDVSIPTSVLDAVRRGWPMPTTVKEAWAEYEASKALDRKRQTMHDYEHWPELWVMVRDHLLRTALATLPAASIGDMLARQSWMEADLELRVINETVLATLRADVERMAARIPRSGGETA</sequence>
<keyword evidence="1" id="KW-0614">Plasmid</keyword>
<accession>A0A679KJN9</accession>
<organism evidence="1">
    <name type="scientific">Methylobacterium bullatum</name>
    <dbReference type="NCBI Taxonomy" id="570505"/>
    <lineage>
        <taxon>Bacteria</taxon>
        <taxon>Pseudomonadati</taxon>
        <taxon>Pseudomonadota</taxon>
        <taxon>Alphaproteobacteria</taxon>
        <taxon>Hyphomicrobiales</taxon>
        <taxon>Methylobacteriaceae</taxon>
        <taxon>Methylobacterium</taxon>
    </lineage>
</organism>
<dbReference type="EMBL" id="LR743513">
    <property type="protein sequence ID" value="CAA2145592.1"/>
    <property type="molecule type" value="Genomic_DNA"/>
</dbReference>
<name>A0A679KJN9_9HYPH</name>
<dbReference type="RefSeq" id="WP_339164276.1">
    <property type="nucleotide sequence ID" value="NZ_LR743513.1"/>
</dbReference>
<dbReference type="AlphaFoldDB" id="A0A679KJN9"/>
<geneLocation type="plasmid" evidence="1">
    <name>4</name>
</geneLocation>
<proteinExistence type="predicted"/>
<reference evidence="1" key="1">
    <citation type="submission" date="2019-12" db="EMBL/GenBank/DDBJ databases">
        <authorList>
            <person name="Cremers G."/>
        </authorList>
    </citation>
    <scope>NUCLEOTIDE SEQUENCE</scope>
    <source>
        <strain evidence="1">Mbul2</strain>
        <plasmid evidence="1">4</plasmid>
    </source>
</reference>